<evidence type="ECO:0000313" key="2">
    <source>
        <dbReference type="EMBL" id="EAA20285.1"/>
    </source>
</evidence>
<feature type="region of interest" description="Disordered" evidence="1">
    <location>
        <begin position="94"/>
        <end position="113"/>
    </location>
</feature>
<protein>
    <submittedName>
        <fullName evidence="2">Uncharacterized protein</fullName>
    </submittedName>
</protein>
<dbReference type="AlphaFoldDB" id="Q7R731"/>
<name>Q7R731_PLAYO</name>
<feature type="region of interest" description="Disordered" evidence="1">
    <location>
        <begin position="219"/>
        <end position="238"/>
    </location>
</feature>
<feature type="compositionally biased region" description="Polar residues" evidence="1">
    <location>
        <begin position="219"/>
        <end position="234"/>
    </location>
</feature>
<gene>
    <name evidence="2" type="ORF">PY07757</name>
</gene>
<accession>Q7R731</accession>
<dbReference type="EMBL" id="AABL01002909">
    <property type="protein sequence ID" value="EAA20285.1"/>
    <property type="molecule type" value="Genomic_DNA"/>
</dbReference>
<reference evidence="2 3" key="1">
    <citation type="journal article" date="2002" name="Nature">
        <title>Genome sequence and comparative analysis of the model rodent malaria parasite Plasmodium yoelii yoelii.</title>
        <authorList>
            <person name="Carlton J.M."/>
            <person name="Angiuoli S.V."/>
            <person name="Suh B.B."/>
            <person name="Kooij T.W."/>
            <person name="Pertea M."/>
            <person name="Silva J.C."/>
            <person name="Ermolaeva M.D."/>
            <person name="Allen J.E."/>
            <person name="Selengut J.D."/>
            <person name="Koo H.L."/>
            <person name="Peterson J.D."/>
            <person name="Pop M."/>
            <person name="Kosack D.S."/>
            <person name="Shumway M.F."/>
            <person name="Bidwell S.L."/>
            <person name="Shallom S.J."/>
            <person name="van Aken S.E."/>
            <person name="Riedmuller S.B."/>
            <person name="Feldblyum T.V."/>
            <person name="Cho J.K."/>
            <person name="Quackenbush J."/>
            <person name="Sedegah M."/>
            <person name="Shoaibi A."/>
            <person name="Cummings L.M."/>
            <person name="Florens L."/>
            <person name="Yates J.R."/>
            <person name="Raine J.D."/>
            <person name="Sinden R.E."/>
            <person name="Harris M.A."/>
            <person name="Cunningham D.A."/>
            <person name="Preiser P.R."/>
            <person name="Bergman L.W."/>
            <person name="Vaidya A.B."/>
            <person name="van Lin L.H."/>
            <person name="Janse C.J."/>
            <person name="Waters A.P."/>
            <person name="Smith H.O."/>
            <person name="White O.R."/>
            <person name="Salzberg S.L."/>
            <person name="Venter J.C."/>
            <person name="Fraser C.M."/>
            <person name="Hoffman S.L."/>
            <person name="Gardner M.J."/>
            <person name="Carucci D.J."/>
        </authorList>
    </citation>
    <scope>NUCLEOTIDE SEQUENCE [LARGE SCALE GENOMIC DNA]</scope>
    <source>
        <strain evidence="2 3">17XNL</strain>
    </source>
</reference>
<sequence length="401" mass="43077">MDFDPVDQAFRTADADVGNQVGHRRCRRHQQQRPAVGVAVERQTIDFFQGGAVAHQRGADAAHQGGDFGIFIQPHAVALAAPLQAEPGWTVRFSSRSGAANDSSPEDSTGPVSTETYFFSTNSARPECLAASASMSWTMPQGPACAAVAAQLNMKPRAVTPERNPMIPNLRARIRPAQSFQPFHITPQGIRQRLGPVTGTVGEVLEPLEMQLVAVSAQMDSGHQQDRPFQQSGHPQGAGREIGRLAQERQRPGGFGAQRPVAQHADDLATVQRLPQAQHGIQPSQRNDLAAAAGRNGCQHGVDLAGILLVHHHCGLQTGTLPGHCPQHLETAEVCSEQKRAPSVRQNLLHHFLTDDTDVKPAELTVQQIHTVVDGRREAEEVAVAVGEAGSPLQRAAQIVP</sequence>
<keyword evidence="3" id="KW-1185">Reference proteome</keyword>
<dbReference type="PaxDb" id="73239-Q7R731"/>
<dbReference type="InParanoid" id="Q7R731"/>
<comment type="caution">
    <text evidence="2">The sequence shown here is derived from an EMBL/GenBank/DDBJ whole genome shotgun (WGS) entry which is preliminary data.</text>
</comment>
<organism evidence="2 3">
    <name type="scientific">Plasmodium yoelii yoelii</name>
    <dbReference type="NCBI Taxonomy" id="73239"/>
    <lineage>
        <taxon>Eukaryota</taxon>
        <taxon>Sar</taxon>
        <taxon>Alveolata</taxon>
        <taxon>Apicomplexa</taxon>
        <taxon>Aconoidasida</taxon>
        <taxon>Haemosporida</taxon>
        <taxon>Plasmodiidae</taxon>
        <taxon>Plasmodium</taxon>
        <taxon>Plasmodium (Vinckeia)</taxon>
    </lineage>
</organism>
<evidence type="ECO:0000313" key="3">
    <source>
        <dbReference type="Proteomes" id="UP000008553"/>
    </source>
</evidence>
<evidence type="ECO:0000256" key="1">
    <source>
        <dbReference type="SAM" id="MobiDB-lite"/>
    </source>
</evidence>
<proteinExistence type="predicted"/>
<dbReference type="Proteomes" id="UP000008553">
    <property type="component" value="Unassembled WGS sequence"/>
</dbReference>